<gene>
    <name evidence="2" type="ORF">SRM_p11013</name>
</gene>
<accession>D5H478</accession>
<evidence type="ECO:0000313" key="3">
    <source>
        <dbReference type="Proteomes" id="UP000000933"/>
    </source>
</evidence>
<dbReference type="RefSeq" id="WP_013060210.1">
    <property type="nucleotide sequence ID" value="NC_014026.1"/>
</dbReference>
<dbReference type="CDD" id="cd00093">
    <property type="entry name" value="HTH_XRE"/>
    <property type="match status" value="1"/>
</dbReference>
<keyword evidence="2" id="KW-0614">Plasmid</keyword>
<reference evidence="3" key="2">
    <citation type="submission" date="2010-04" db="EMBL/GenBank/DDBJ databases">
        <title>Genome sequence of Salinibacter ruber M8.</title>
        <authorList>
            <consortium name="Genoscope"/>
        </authorList>
    </citation>
    <scope>NUCLEOTIDE SEQUENCE [LARGE SCALE GENOMIC DNA]</scope>
    <source>
        <strain evidence="3">M8</strain>
        <plasmid evidence="3">pSR11</plasmid>
    </source>
</reference>
<protein>
    <recommendedName>
        <fullName evidence="1">HTH cro/C1-type domain-containing protein</fullName>
    </recommendedName>
</protein>
<organism evidence="2 3">
    <name type="scientific">Salinibacter ruber (strain M8)</name>
    <dbReference type="NCBI Taxonomy" id="761659"/>
    <lineage>
        <taxon>Bacteria</taxon>
        <taxon>Pseudomonadati</taxon>
        <taxon>Rhodothermota</taxon>
        <taxon>Rhodothermia</taxon>
        <taxon>Rhodothermales</taxon>
        <taxon>Salinibacteraceae</taxon>
        <taxon>Salinibacter</taxon>
    </lineage>
</organism>
<sequence length="76" mass="8468">MTTRKGLAKEARKARVEAGLSQSEIAERLDVDRSAISKAENWQKGDGFTSLRKRIIKEVTGKDVRGPLYEVGYDVS</sequence>
<geneLocation type="plasmid" evidence="2 3">
    <name>pSR11</name>
</geneLocation>
<dbReference type="Gene3D" id="1.10.260.40">
    <property type="entry name" value="lambda repressor-like DNA-binding domains"/>
    <property type="match status" value="1"/>
</dbReference>
<evidence type="ECO:0000313" key="2">
    <source>
        <dbReference type="EMBL" id="CBH22718.1"/>
    </source>
</evidence>
<dbReference type="KEGG" id="srm:SRM_p11013"/>
<reference evidence="2 3" key="1">
    <citation type="journal article" date="2010" name="ISME J.">
        <title>Fine-scale evolution: genomic, phenotypic and ecological differentiation in two coexisting Salinibacter ruber strains.</title>
        <authorList>
            <person name="Pena A."/>
            <person name="Teeling H."/>
            <person name="Huerta-Cepas J."/>
            <person name="Santos F."/>
            <person name="Yarza P."/>
            <person name="Brito-Echeverria J."/>
            <person name="Lucio M."/>
            <person name="Schmitt-Kopplin P."/>
            <person name="Meseguer I."/>
            <person name="Schenowitz C."/>
            <person name="Dossat C."/>
            <person name="Barbe V."/>
            <person name="Dopazo J."/>
            <person name="Rossello-Mora R."/>
            <person name="Schuler M."/>
            <person name="Glockner F.O."/>
            <person name="Amann R."/>
            <person name="Gabaldon T."/>
            <person name="Anton J."/>
        </authorList>
    </citation>
    <scope>NUCLEOTIDE SEQUENCE [LARGE SCALE GENOMIC DNA]</scope>
    <source>
        <strain evidence="2 3">M8</strain>
        <plasmid evidence="3">pSR11</plasmid>
    </source>
</reference>
<proteinExistence type="predicted"/>
<dbReference type="AlphaFoldDB" id="D5H478"/>
<evidence type="ECO:0000259" key="1">
    <source>
        <dbReference type="PROSITE" id="PS50943"/>
    </source>
</evidence>
<dbReference type="Pfam" id="PF01381">
    <property type="entry name" value="HTH_3"/>
    <property type="match status" value="1"/>
</dbReference>
<dbReference type="PROSITE" id="PS50943">
    <property type="entry name" value="HTH_CROC1"/>
    <property type="match status" value="1"/>
</dbReference>
<dbReference type="HOGENOM" id="CLU_2652354_0_0_10"/>
<dbReference type="SUPFAM" id="SSF47413">
    <property type="entry name" value="lambda repressor-like DNA-binding domains"/>
    <property type="match status" value="1"/>
</dbReference>
<dbReference type="InterPro" id="IPR010982">
    <property type="entry name" value="Lambda_DNA-bd_dom_sf"/>
</dbReference>
<feature type="domain" description="HTH cro/C1-type" evidence="1">
    <location>
        <begin position="12"/>
        <end position="41"/>
    </location>
</feature>
<dbReference type="InterPro" id="IPR001387">
    <property type="entry name" value="Cro/C1-type_HTH"/>
</dbReference>
<dbReference type="Proteomes" id="UP000000933">
    <property type="component" value="Plasmid pSR11"/>
</dbReference>
<dbReference type="GO" id="GO:0003677">
    <property type="term" value="F:DNA binding"/>
    <property type="evidence" value="ECO:0007669"/>
    <property type="project" value="InterPro"/>
</dbReference>
<dbReference type="EMBL" id="FP565810">
    <property type="protein sequence ID" value="CBH22718.1"/>
    <property type="molecule type" value="Genomic_DNA"/>
</dbReference>
<name>D5H478_SALRM</name>